<evidence type="ECO:0000256" key="1">
    <source>
        <dbReference type="ARBA" id="ARBA00001974"/>
    </source>
</evidence>
<comment type="cofactor">
    <cofactor evidence="1 16">
        <name>FAD</name>
        <dbReference type="ChEBI" id="CHEBI:57692"/>
    </cofactor>
</comment>
<keyword evidence="9" id="KW-0964">Secreted</keyword>
<dbReference type="SUPFAM" id="SSF54373">
    <property type="entry name" value="FAD-linked reductases, C-terminal domain"/>
    <property type="match status" value="1"/>
</dbReference>
<organism evidence="20 21">
    <name type="scientific">Penicillium alfredii</name>
    <dbReference type="NCBI Taxonomy" id="1506179"/>
    <lineage>
        <taxon>Eukaryota</taxon>
        <taxon>Fungi</taxon>
        <taxon>Dikarya</taxon>
        <taxon>Ascomycota</taxon>
        <taxon>Pezizomycotina</taxon>
        <taxon>Eurotiomycetes</taxon>
        <taxon>Eurotiomycetidae</taxon>
        <taxon>Eurotiales</taxon>
        <taxon>Aspergillaceae</taxon>
        <taxon>Penicillium</taxon>
    </lineage>
</organism>
<evidence type="ECO:0000256" key="4">
    <source>
        <dbReference type="ARBA" id="ARBA00004498"/>
    </source>
</evidence>
<evidence type="ECO:0000256" key="3">
    <source>
        <dbReference type="ARBA" id="ARBA00004496"/>
    </source>
</evidence>
<dbReference type="GO" id="GO:0050660">
    <property type="term" value="F:flavin adenine dinucleotide binding"/>
    <property type="evidence" value="ECO:0007669"/>
    <property type="project" value="InterPro"/>
</dbReference>
<feature type="region of interest" description="Disordered" evidence="17">
    <location>
        <begin position="625"/>
        <end position="663"/>
    </location>
</feature>
<keyword evidence="18" id="KW-0732">Signal</keyword>
<comment type="catalytic activity">
    <reaction evidence="13">
        <text>beta-D-glucose + O2 = D-glucono-1,5-lactone + H2O2</text>
        <dbReference type="Rhea" id="RHEA:11428"/>
        <dbReference type="ChEBI" id="CHEBI:15379"/>
        <dbReference type="ChEBI" id="CHEBI:15903"/>
        <dbReference type="ChEBI" id="CHEBI:16217"/>
        <dbReference type="ChEBI" id="CHEBI:16240"/>
        <dbReference type="EC" id="1.1.3.4"/>
    </reaction>
    <physiologicalReaction direction="left-to-right" evidence="13">
        <dbReference type="Rhea" id="RHEA:11429"/>
    </physiologicalReaction>
</comment>
<dbReference type="EC" id="1.1.3.4" evidence="14"/>
<evidence type="ECO:0000256" key="6">
    <source>
        <dbReference type="ARBA" id="ARBA00011738"/>
    </source>
</evidence>
<comment type="caution">
    <text evidence="20">The sequence shown here is derived from an EMBL/GenBank/DDBJ whole genome shotgun (WGS) entry which is preliminary data.</text>
</comment>
<evidence type="ECO:0000256" key="8">
    <source>
        <dbReference type="ARBA" id="ARBA00022512"/>
    </source>
</evidence>
<dbReference type="GO" id="GO:0046562">
    <property type="term" value="F:beta-D-glucose oxidase activity"/>
    <property type="evidence" value="ECO:0007669"/>
    <property type="project" value="UniProtKB-EC"/>
</dbReference>
<evidence type="ECO:0000313" key="21">
    <source>
        <dbReference type="Proteomes" id="UP001141434"/>
    </source>
</evidence>
<evidence type="ECO:0000256" key="7">
    <source>
        <dbReference type="ARBA" id="ARBA00022490"/>
    </source>
</evidence>
<dbReference type="Gene3D" id="3.50.50.60">
    <property type="entry name" value="FAD/NAD(P)-binding domain"/>
    <property type="match status" value="1"/>
</dbReference>
<keyword evidence="10" id="KW-0285">Flavoprotein</keyword>
<feature type="domain" description="Glucose-methanol-choline oxidoreductase N-terminal" evidence="19">
    <location>
        <begin position="313"/>
        <end position="327"/>
    </location>
</feature>
<keyword evidence="12" id="KW-0560">Oxidoreductase</keyword>
<evidence type="ECO:0000256" key="2">
    <source>
        <dbReference type="ARBA" id="ARBA00004191"/>
    </source>
</evidence>
<feature type="compositionally biased region" description="Low complexity" evidence="17">
    <location>
        <begin position="625"/>
        <end position="648"/>
    </location>
</feature>
<keyword evidence="8" id="KW-0134">Cell wall</keyword>
<evidence type="ECO:0000256" key="17">
    <source>
        <dbReference type="SAM" id="MobiDB-lite"/>
    </source>
</evidence>
<evidence type="ECO:0000256" key="11">
    <source>
        <dbReference type="ARBA" id="ARBA00022827"/>
    </source>
</evidence>
<feature type="binding site" evidence="16">
    <location>
        <position position="117"/>
    </location>
    <ligand>
        <name>FAD</name>
        <dbReference type="ChEBI" id="CHEBI:57692"/>
    </ligand>
</feature>
<dbReference type="RefSeq" id="XP_056509413.1">
    <property type="nucleotide sequence ID" value="XM_056656613.1"/>
</dbReference>
<dbReference type="InterPro" id="IPR000172">
    <property type="entry name" value="GMC_OxRdtase_N"/>
</dbReference>
<evidence type="ECO:0000256" key="18">
    <source>
        <dbReference type="SAM" id="SignalP"/>
    </source>
</evidence>
<dbReference type="PANTHER" id="PTHR11552">
    <property type="entry name" value="GLUCOSE-METHANOL-CHOLINE GMC OXIDOREDUCTASE"/>
    <property type="match status" value="1"/>
</dbReference>
<dbReference type="InterPro" id="IPR027424">
    <property type="entry name" value="Glucose_Oxidase_domain_2"/>
</dbReference>
<dbReference type="Pfam" id="PF05199">
    <property type="entry name" value="GMC_oxred_C"/>
    <property type="match status" value="1"/>
</dbReference>
<evidence type="ECO:0000313" key="20">
    <source>
        <dbReference type="EMBL" id="KAJ5091215.1"/>
    </source>
</evidence>
<dbReference type="GeneID" id="81395782"/>
<dbReference type="InterPro" id="IPR012132">
    <property type="entry name" value="GMC_OxRdtase"/>
</dbReference>
<evidence type="ECO:0000256" key="13">
    <source>
        <dbReference type="ARBA" id="ARBA00049435"/>
    </source>
</evidence>
<comment type="similarity">
    <text evidence="5">Belongs to the GMC oxidoreductase family.</text>
</comment>
<feature type="chain" id="PRO_5040790019" description="glucose oxidase" evidence="18">
    <location>
        <begin position="25"/>
        <end position="689"/>
    </location>
</feature>
<evidence type="ECO:0000256" key="14">
    <source>
        <dbReference type="ARBA" id="ARBA00049722"/>
    </source>
</evidence>
<dbReference type="Proteomes" id="UP001141434">
    <property type="component" value="Unassembled WGS sequence"/>
</dbReference>
<gene>
    <name evidence="20" type="ORF">NUU61_006085</name>
</gene>
<keyword evidence="21" id="KW-1185">Reference proteome</keyword>
<dbReference type="GO" id="GO:0005737">
    <property type="term" value="C:cytoplasm"/>
    <property type="evidence" value="ECO:0007669"/>
    <property type="project" value="UniProtKB-SubCell"/>
</dbReference>
<comment type="subcellular location">
    <subcellularLocation>
        <location evidence="3">Cytoplasm</location>
    </subcellularLocation>
    <subcellularLocation>
        <location evidence="2">Secreted</location>
        <location evidence="2">Cell wall</location>
    </subcellularLocation>
    <subcellularLocation>
        <location evidence="4">Secreted</location>
        <location evidence="4">Extracellular space</location>
        <location evidence="4">Extracellular matrix</location>
    </subcellularLocation>
</comment>
<comment type="subunit">
    <text evidence="6">Homodimer.</text>
</comment>
<feature type="signal peptide" evidence="18">
    <location>
        <begin position="1"/>
        <end position="24"/>
    </location>
</feature>
<dbReference type="SUPFAM" id="SSF51905">
    <property type="entry name" value="FAD/NAD(P)-binding domain"/>
    <property type="match status" value="1"/>
</dbReference>
<evidence type="ECO:0000256" key="16">
    <source>
        <dbReference type="PIRSR" id="PIRSR000137-2"/>
    </source>
</evidence>
<evidence type="ECO:0000256" key="5">
    <source>
        <dbReference type="ARBA" id="ARBA00010790"/>
    </source>
</evidence>
<evidence type="ECO:0000256" key="10">
    <source>
        <dbReference type="ARBA" id="ARBA00022630"/>
    </source>
</evidence>
<dbReference type="PANTHER" id="PTHR11552:SF218">
    <property type="entry name" value="GLUCOSE-METHANOL-CHOLINE OXIDOREDUCTASE N-TERMINAL DOMAIN-CONTAINING PROTEIN"/>
    <property type="match status" value="1"/>
</dbReference>
<evidence type="ECO:0000259" key="19">
    <source>
        <dbReference type="PROSITE" id="PS00624"/>
    </source>
</evidence>
<dbReference type="Gene3D" id="4.10.450.10">
    <property type="entry name" value="Glucose Oxidase, domain 2"/>
    <property type="match status" value="1"/>
</dbReference>
<dbReference type="PROSITE" id="PS00624">
    <property type="entry name" value="GMC_OXRED_2"/>
    <property type="match status" value="1"/>
</dbReference>
<reference evidence="20" key="2">
    <citation type="journal article" date="2023" name="IMA Fungus">
        <title>Comparative genomic study of the Penicillium genus elucidates a diverse pangenome and 15 lateral gene transfer events.</title>
        <authorList>
            <person name="Petersen C."/>
            <person name="Sorensen T."/>
            <person name="Nielsen M.R."/>
            <person name="Sondergaard T.E."/>
            <person name="Sorensen J.L."/>
            <person name="Fitzpatrick D.A."/>
            <person name="Frisvad J.C."/>
            <person name="Nielsen K.L."/>
        </authorList>
    </citation>
    <scope>NUCLEOTIDE SEQUENCE</scope>
    <source>
        <strain evidence="20">IBT 34128</strain>
    </source>
</reference>
<dbReference type="PIRSF" id="PIRSF000137">
    <property type="entry name" value="Alcohol_oxidase"/>
    <property type="match status" value="1"/>
</dbReference>
<evidence type="ECO:0000256" key="9">
    <source>
        <dbReference type="ARBA" id="ARBA00022530"/>
    </source>
</evidence>
<protein>
    <recommendedName>
        <fullName evidence="14">glucose oxidase</fullName>
        <ecNumber evidence="14">1.1.3.4</ecNumber>
    </recommendedName>
</protein>
<feature type="active site" description="Proton donor" evidence="15">
    <location>
        <position position="555"/>
    </location>
</feature>
<dbReference type="Pfam" id="PF00732">
    <property type="entry name" value="GMC_oxred_N"/>
    <property type="match status" value="1"/>
</dbReference>
<feature type="active site" description="Proton acceptor" evidence="15">
    <location>
        <position position="598"/>
    </location>
</feature>
<feature type="binding site" evidence="16">
    <location>
        <position position="270"/>
    </location>
    <ligand>
        <name>FAD</name>
        <dbReference type="ChEBI" id="CHEBI:57692"/>
    </ligand>
</feature>
<reference evidence="20" key="1">
    <citation type="submission" date="2022-11" db="EMBL/GenBank/DDBJ databases">
        <authorList>
            <person name="Petersen C."/>
        </authorList>
    </citation>
    <scope>NUCLEOTIDE SEQUENCE</scope>
    <source>
        <strain evidence="20">IBT 34128</strain>
    </source>
</reference>
<name>A0A9W9K3A4_9EURO</name>
<dbReference type="InterPro" id="IPR007867">
    <property type="entry name" value="GMC_OxRtase_C"/>
</dbReference>
<keyword evidence="11 16" id="KW-0274">FAD</keyword>
<sequence length="689" mass="73888">MRPGLSARYAIGASLAVALPFAHALLPRSQIADAYDFVIVGGGQAGLVLGGRLSEDTNHTVLVLESGGDGDEYRQRIDTPAYSYFDSLWTTPLNWAFHTVAQPNANDREIYWPRGKVLGGSSAINGLYLTRPGKDEVNAWNGMLGDMDGADKWSWDSFYVAMKKSETFSPPTDNVAKEAAITWETSSHGTDGPIYVSYPGFTFPEIGEWSKSLENFGIPPSDIYGGHNYGAEVSTSTINPHNWTRSYSRSGYLDPLPDRGNYDVLANAHVTRICFDDSSPSDNLTANAVEYTTDSGKTKSKVKVKKEVIIAAGSVGSPAVLLHSGIGPKDVLSSAGVRLVSELPSVGQHLQDHVSATVKWTTDSETAGSIFYDNGSEKNNPMFLTYIDSAVAYVNSTNMYNDKTHEIEAKILAHLDQFTPNTTDDTSVIAGYKEIYKTTASKIFQSPTGQIELLFMNSDGNGDIGITAALQHPYSHGRIYINSSNPMEDPVIDPNYLSNPADYEILRTGLKLARQIGETTPLSNSLKTEKSPGSAVQTDDDWLEWLRNNANTEFHPSSSCAMLPREHGGVVDASLRVYGLANVRVADASVPPIALSSHLMASTYGVAEQASEIIRAFWNQPASERPAFSSSSSGSAANSSTGHNKGSTSGAGGGEDSGDAKGNGACPGRTPLLLVWIPIVVGAGQLVFG</sequence>
<keyword evidence="7" id="KW-0963">Cytoplasm</keyword>
<proteinExistence type="inferred from homology"/>
<evidence type="ECO:0000256" key="12">
    <source>
        <dbReference type="ARBA" id="ARBA00023002"/>
    </source>
</evidence>
<accession>A0A9W9K3A4</accession>
<dbReference type="AlphaFoldDB" id="A0A9W9K3A4"/>
<dbReference type="Gene3D" id="3.30.560.10">
    <property type="entry name" value="Glucose Oxidase, domain 3"/>
    <property type="match status" value="1"/>
</dbReference>
<dbReference type="EMBL" id="JAPMSZ010000009">
    <property type="protein sequence ID" value="KAJ5091215.1"/>
    <property type="molecule type" value="Genomic_DNA"/>
</dbReference>
<evidence type="ECO:0000256" key="15">
    <source>
        <dbReference type="PIRSR" id="PIRSR000137-1"/>
    </source>
</evidence>
<dbReference type="OrthoDB" id="269227at2759"/>
<dbReference type="InterPro" id="IPR036188">
    <property type="entry name" value="FAD/NAD-bd_sf"/>
</dbReference>
<keyword evidence="9" id="KW-0272">Extracellular matrix</keyword>